<protein>
    <recommendedName>
        <fullName evidence="1">SWIM-type domain-containing protein</fullName>
    </recommendedName>
</protein>
<evidence type="ECO:0000313" key="2">
    <source>
        <dbReference type="EMBL" id="EMS68438.1"/>
    </source>
</evidence>
<name>M7ZZ44_TRIUA</name>
<dbReference type="AlphaFoldDB" id="M7ZZ44"/>
<dbReference type="PANTHER" id="PTHR47482">
    <property type="entry name" value="OS11G0632001 PROTEIN"/>
    <property type="match status" value="1"/>
</dbReference>
<dbReference type="GO" id="GO:0008270">
    <property type="term" value="F:zinc ion binding"/>
    <property type="evidence" value="ECO:0007669"/>
    <property type="project" value="InterPro"/>
</dbReference>
<sequence length="404" mass="45674">MAVSSVFVGGVRSRAAYKCAVLFVHRFSLPDLAGGNSMMRIEPTDPLDCTPSESSMGDAGDTMLTVEVDLHSTCEGATLTLSVPNLEQSIGKDDPQAPGCTKREASENYEERRTKIYKVEETTKGKTYFVRRYHPEKYEKWCRVVYKVKVAEEGKELKCECANFEHTGLLCCHSVKVHDSLSIDCILTKHILKGWTKDARDVLPNHLSHLRRDNISLNSVTCRHSNLYTHALEVVRLGDANTEAYKLCHEYPQDSNGYIDSYSRFHYAQLTADVGVTQKRCVLARVIQYSVRVKRKPWIHKPRLDPRRTRWKAGPTARRWRMKLERERLKCIPVLQRWNLEEVGEYDPENGGSASGDNCSDTGSYAESMTNLVCKQTPPSMVTTHPQSAQILCNDPTARVTTAV</sequence>
<evidence type="ECO:0000259" key="1">
    <source>
        <dbReference type="PROSITE" id="PS50966"/>
    </source>
</evidence>
<dbReference type="STRING" id="4572.M7ZZ44"/>
<organism evidence="2">
    <name type="scientific">Triticum urartu</name>
    <name type="common">Red wild einkorn</name>
    <name type="synonym">Crithodium urartu</name>
    <dbReference type="NCBI Taxonomy" id="4572"/>
    <lineage>
        <taxon>Eukaryota</taxon>
        <taxon>Viridiplantae</taxon>
        <taxon>Streptophyta</taxon>
        <taxon>Embryophyta</taxon>
        <taxon>Tracheophyta</taxon>
        <taxon>Spermatophyta</taxon>
        <taxon>Magnoliopsida</taxon>
        <taxon>Liliopsida</taxon>
        <taxon>Poales</taxon>
        <taxon>Poaceae</taxon>
        <taxon>BOP clade</taxon>
        <taxon>Pooideae</taxon>
        <taxon>Triticodae</taxon>
        <taxon>Triticeae</taxon>
        <taxon>Triticinae</taxon>
        <taxon>Triticum</taxon>
    </lineage>
</organism>
<dbReference type="PROSITE" id="PS50966">
    <property type="entry name" value="ZF_SWIM"/>
    <property type="match status" value="1"/>
</dbReference>
<dbReference type="InterPro" id="IPR007527">
    <property type="entry name" value="Znf_SWIM"/>
</dbReference>
<dbReference type="EMBL" id="KD006120">
    <property type="protein sequence ID" value="EMS68438.1"/>
    <property type="molecule type" value="Genomic_DNA"/>
</dbReference>
<accession>M7ZZ44</accession>
<dbReference type="OMA" id="ARRWRMK"/>
<dbReference type="PANTHER" id="PTHR47482:SF5">
    <property type="entry name" value="FAR1 DOMAIN-CONTAINING PROTEIN"/>
    <property type="match status" value="1"/>
</dbReference>
<gene>
    <name evidence="2" type="ORF">TRIUR3_34567</name>
</gene>
<reference evidence="2" key="1">
    <citation type="journal article" date="2013" name="Nature">
        <title>Draft genome of the wheat A-genome progenitor Triticum urartu.</title>
        <authorList>
            <person name="Ling H.Q."/>
            <person name="Zhao S."/>
            <person name="Liu D."/>
            <person name="Wang J."/>
            <person name="Sun H."/>
            <person name="Zhang C."/>
            <person name="Fan H."/>
            <person name="Li D."/>
            <person name="Dong L."/>
            <person name="Tao Y."/>
            <person name="Gao C."/>
            <person name="Wu H."/>
            <person name="Li Y."/>
            <person name="Cui Y."/>
            <person name="Guo X."/>
            <person name="Zheng S."/>
            <person name="Wang B."/>
            <person name="Yu K."/>
            <person name="Liang Q."/>
            <person name="Yang W."/>
            <person name="Lou X."/>
            <person name="Chen J."/>
            <person name="Feng M."/>
            <person name="Jian J."/>
            <person name="Zhang X."/>
            <person name="Luo G."/>
            <person name="Jiang Y."/>
            <person name="Liu J."/>
            <person name="Wang Z."/>
            <person name="Sha Y."/>
            <person name="Zhang B."/>
            <person name="Wu H."/>
            <person name="Tang D."/>
            <person name="Shen Q."/>
            <person name="Xue P."/>
            <person name="Zou S."/>
            <person name="Wang X."/>
            <person name="Liu X."/>
            <person name="Wang F."/>
            <person name="Yang Y."/>
            <person name="An X."/>
            <person name="Dong Z."/>
            <person name="Zhang K."/>
            <person name="Zhang X."/>
            <person name="Luo M.C."/>
            <person name="Dvorak J."/>
            <person name="Tong Y."/>
            <person name="Wang J."/>
            <person name="Yang H."/>
            <person name="Li Z."/>
            <person name="Wang D."/>
            <person name="Zhang A."/>
            <person name="Wang J."/>
        </authorList>
    </citation>
    <scope>NUCLEOTIDE SEQUENCE</scope>
</reference>
<proteinExistence type="predicted"/>
<feature type="domain" description="SWIM-type" evidence="1">
    <location>
        <begin position="146"/>
        <end position="182"/>
    </location>
</feature>